<evidence type="ECO:0000256" key="5">
    <source>
        <dbReference type="ARBA" id="ARBA00022833"/>
    </source>
</evidence>
<dbReference type="PANTHER" id="PTHR47630">
    <property type="entry name" value="NUCLEAR HORMONE RECEPTOR FAMILY-RELATED-RELATED"/>
    <property type="match status" value="1"/>
</dbReference>
<evidence type="ECO:0000256" key="6">
    <source>
        <dbReference type="ARBA" id="ARBA00023015"/>
    </source>
</evidence>
<keyword evidence="5 11" id="KW-0862">Zinc</keyword>
<comment type="similarity">
    <text evidence="2 11">Belongs to the nuclear hormone receptor family.</text>
</comment>
<dbReference type="Gene3D" id="1.10.565.10">
    <property type="entry name" value="Retinoid X Receptor"/>
    <property type="match status" value="1"/>
</dbReference>
<keyword evidence="15" id="KW-1185">Reference proteome</keyword>
<protein>
    <submittedName>
        <fullName evidence="16">NR LBD domain-containing protein</fullName>
    </submittedName>
</protein>
<feature type="domain" description="NR LBD" evidence="14">
    <location>
        <begin position="74"/>
        <end position="338"/>
    </location>
</feature>
<dbReference type="InterPro" id="IPR052499">
    <property type="entry name" value="C.elegans_NHRs"/>
</dbReference>
<evidence type="ECO:0000259" key="13">
    <source>
        <dbReference type="PROSITE" id="PS51030"/>
    </source>
</evidence>
<evidence type="ECO:0000313" key="16">
    <source>
        <dbReference type="WBParaSite" id="L893_g14133.t1"/>
    </source>
</evidence>
<evidence type="ECO:0000256" key="12">
    <source>
        <dbReference type="SAM" id="MobiDB-lite"/>
    </source>
</evidence>
<dbReference type="Proteomes" id="UP000095287">
    <property type="component" value="Unplaced"/>
</dbReference>
<comment type="subcellular location">
    <subcellularLocation>
        <location evidence="1 11">Nucleus</location>
    </subcellularLocation>
</comment>
<dbReference type="PRINTS" id="PR00047">
    <property type="entry name" value="STROIDFINGER"/>
</dbReference>
<evidence type="ECO:0000256" key="9">
    <source>
        <dbReference type="ARBA" id="ARBA00023170"/>
    </source>
</evidence>
<evidence type="ECO:0000256" key="7">
    <source>
        <dbReference type="ARBA" id="ARBA00023125"/>
    </source>
</evidence>
<keyword evidence="7 11" id="KW-0238">DNA-binding</keyword>
<keyword evidence="6 11" id="KW-0805">Transcription regulation</keyword>
<dbReference type="InterPro" id="IPR035500">
    <property type="entry name" value="NHR-like_dom_sf"/>
</dbReference>
<dbReference type="Pfam" id="PF00104">
    <property type="entry name" value="Hormone_recep"/>
    <property type="match status" value="1"/>
</dbReference>
<proteinExistence type="inferred from homology"/>
<evidence type="ECO:0000256" key="10">
    <source>
        <dbReference type="ARBA" id="ARBA00023242"/>
    </source>
</evidence>
<dbReference type="Pfam" id="PF00105">
    <property type="entry name" value="zf-C4"/>
    <property type="match status" value="1"/>
</dbReference>
<dbReference type="GO" id="GO:0008270">
    <property type="term" value="F:zinc ion binding"/>
    <property type="evidence" value="ECO:0007669"/>
    <property type="project" value="UniProtKB-KW"/>
</dbReference>
<dbReference type="PROSITE" id="PS51030">
    <property type="entry name" value="NUCLEAR_REC_DBD_2"/>
    <property type="match status" value="1"/>
</dbReference>
<keyword evidence="9 11" id="KW-0675">Receptor</keyword>
<evidence type="ECO:0000313" key="15">
    <source>
        <dbReference type="Proteomes" id="UP000095287"/>
    </source>
</evidence>
<dbReference type="GO" id="GO:0000978">
    <property type="term" value="F:RNA polymerase II cis-regulatory region sequence-specific DNA binding"/>
    <property type="evidence" value="ECO:0007669"/>
    <property type="project" value="InterPro"/>
</dbReference>
<dbReference type="GO" id="GO:0003700">
    <property type="term" value="F:DNA-binding transcription factor activity"/>
    <property type="evidence" value="ECO:0007669"/>
    <property type="project" value="InterPro"/>
</dbReference>
<reference evidence="16" key="1">
    <citation type="submission" date="2016-11" db="UniProtKB">
        <authorList>
            <consortium name="WormBaseParasite"/>
        </authorList>
    </citation>
    <scope>IDENTIFICATION</scope>
</reference>
<dbReference type="InterPro" id="IPR001628">
    <property type="entry name" value="Znf_hrmn_rcpt"/>
</dbReference>
<dbReference type="SMART" id="SM00399">
    <property type="entry name" value="ZnF_C4"/>
    <property type="match status" value="1"/>
</dbReference>
<dbReference type="CDD" id="cd06960">
    <property type="entry name" value="NR_DBD_HNF4A"/>
    <property type="match status" value="1"/>
</dbReference>
<evidence type="ECO:0000256" key="11">
    <source>
        <dbReference type="RuleBase" id="RU004334"/>
    </source>
</evidence>
<dbReference type="InterPro" id="IPR000536">
    <property type="entry name" value="Nucl_hrmn_rcpt_lig-bd"/>
</dbReference>
<dbReference type="PANTHER" id="PTHR47630:SF7">
    <property type="entry name" value="NUCLEAR HORMONE RECEPTOR FAMILY"/>
    <property type="match status" value="1"/>
</dbReference>
<dbReference type="Gene3D" id="3.30.50.10">
    <property type="entry name" value="Erythroid Transcription Factor GATA-1, subunit A"/>
    <property type="match status" value="1"/>
</dbReference>
<evidence type="ECO:0000256" key="8">
    <source>
        <dbReference type="ARBA" id="ARBA00023163"/>
    </source>
</evidence>
<dbReference type="InterPro" id="IPR013088">
    <property type="entry name" value="Znf_NHR/GATA"/>
</dbReference>
<dbReference type="AlphaFoldDB" id="A0A1I7Y9L9"/>
<dbReference type="SUPFAM" id="SSF48508">
    <property type="entry name" value="Nuclear receptor ligand-binding domain"/>
    <property type="match status" value="1"/>
</dbReference>
<organism evidence="15 16">
    <name type="scientific">Steinernema glaseri</name>
    <dbReference type="NCBI Taxonomy" id="37863"/>
    <lineage>
        <taxon>Eukaryota</taxon>
        <taxon>Metazoa</taxon>
        <taxon>Ecdysozoa</taxon>
        <taxon>Nematoda</taxon>
        <taxon>Chromadorea</taxon>
        <taxon>Rhabditida</taxon>
        <taxon>Tylenchina</taxon>
        <taxon>Panagrolaimomorpha</taxon>
        <taxon>Strongyloidoidea</taxon>
        <taxon>Steinernematidae</taxon>
        <taxon>Steinernema</taxon>
    </lineage>
</organism>
<dbReference type="GO" id="GO:0005634">
    <property type="term" value="C:nucleus"/>
    <property type="evidence" value="ECO:0007669"/>
    <property type="project" value="UniProtKB-SubCell"/>
</dbReference>
<evidence type="ECO:0000256" key="1">
    <source>
        <dbReference type="ARBA" id="ARBA00004123"/>
    </source>
</evidence>
<keyword evidence="4 11" id="KW-0863">Zinc-finger</keyword>
<evidence type="ECO:0000256" key="4">
    <source>
        <dbReference type="ARBA" id="ARBA00022771"/>
    </source>
</evidence>
<dbReference type="InterPro" id="IPR049636">
    <property type="entry name" value="HNF4-like_DBD"/>
</dbReference>
<evidence type="ECO:0000259" key="14">
    <source>
        <dbReference type="PROSITE" id="PS51843"/>
    </source>
</evidence>
<keyword evidence="3 11" id="KW-0479">Metal-binding</keyword>
<keyword evidence="8 11" id="KW-0804">Transcription</keyword>
<evidence type="ECO:0000256" key="2">
    <source>
        <dbReference type="ARBA" id="ARBA00005993"/>
    </source>
</evidence>
<accession>A0A1I7Y9L9</accession>
<dbReference type="PROSITE" id="PS51843">
    <property type="entry name" value="NR_LBD"/>
    <property type="match status" value="1"/>
</dbReference>
<name>A0A1I7Y9L9_9BILA</name>
<dbReference type="WBParaSite" id="L893_g14133.t1">
    <property type="protein sequence ID" value="L893_g14133.t1"/>
    <property type="gene ID" value="L893_g14133"/>
</dbReference>
<feature type="region of interest" description="Disordered" evidence="12">
    <location>
        <begin position="80"/>
        <end position="108"/>
    </location>
</feature>
<feature type="domain" description="Nuclear receptor" evidence="13">
    <location>
        <begin position="18"/>
        <end position="89"/>
    </location>
</feature>
<evidence type="ECO:0000256" key="3">
    <source>
        <dbReference type="ARBA" id="ARBA00022723"/>
    </source>
</evidence>
<dbReference type="SMART" id="SM00430">
    <property type="entry name" value="HOLI"/>
    <property type="match status" value="1"/>
</dbReference>
<keyword evidence="10 11" id="KW-0539">Nucleus</keyword>
<dbReference type="PROSITE" id="PS00031">
    <property type="entry name" value="NUCLEAR_REC_DBD_1"/>
    <property type="match status" value="1"/>
</dbReference>
<sequence length="338" mass="38744">MTPFFDNGDIVIYGSNKSDKCLVCGDSKVGRHYNAVSCNGCKGFFRRSIWEKRTYTCRDQNNCEIVQSVQSEREKRTMREALSRAASVESDSPSVLEMSPASPEDGKDPIDIEQFYTDAWRNPSLVTQVRSVIWDRFAMPLLNREVDQVFALLYIKNRHFFINAPFTKDLQECDQMKLFRLNFPATIWLSLAYHTFVFGTNDLLFPNARTYRVRSDSECDMFFEKAWNIAQNSLVQKMHDLNLNIDEYCALKKMVFLIKTGDLEQKIDEHRQELGSVLMQSLLGRFHLKQASARFTALMLLLTHLTRVAAAAEEGACMANLFGGGSVSKLMFYLHNVA</sequence>
<dbReference type="SUPFAM" id="SSF57716">
    <property type="entry name" value="Glucocorticoid receptor-like (DNA-binding domain)"/>
    <property type="match status" value="1"/>
</dbReference>